<gene>
    <name evidence="2" type="ORF">GCM10011498_00410</name>
</gene>
<reference evidence="2" key="1">
    <citation type="journal article" date="2014" name="Int. J. Syst. Evol. Microbiol.">
        <title>Complete genome sequence of Corynebacterium casei LMG S-19264T (=DSM 44701T), isolated from a smear-ripened cheese.</title>
        <authorList>
            <consortium name="US DOE Joint Genome Institute (JGI-PGF)"/>
            <person name="Walter F."/>
            <person name="Albersmeier A."/>
            <person name="Kalinowski J."/>
            <person name="Ruckert C."/>
        </authorList>
    </citation>
    <scope>NUCLEOTIDE SEQUENCE</scope>
    <source>
        <strain evidence="2">CGMCC 1.15880</strain>
    </source>
</reference>
<name>A0A916QR41_9RHOB</name>
<evidence type="ECO:0008006" key="4">
    <source>
        <dbReference type="Google" id="ProtNLM"/>
    </source>
</evidence>
<evidence type="ECO:0000313" key="3">
    <source>
        <dbReference type="Proteomes" id="UP000628017"/>
    </source>
</evidence>
<dbReference type="Proteomes" id="UP000628017">
    <property type="component" value="Unassembled WGS sequence"/>
</dbReference>
<dbReference type="InterPro" id="IPR021395">
    <property type="entry name" value="DUF3035"/>
</dbReference>
<proteinExistence type="predicted"/>
<dbReference type="Pfam" id="PF11233">
    <property type="entry name" value="DUF3035"/>
    <property type="match status" value="1"/>
</dbReference>
<evidence type="ECO:0000313" key="2">
    <source>
        <dbReference type="EMBL" id="GGA04984.1"/>
    </source>
</evidence>
<evidence type="ECO:0000256" key="1">
    <source>
        <dbReference type="SAM" id="MobiDB-lite"/>
    </source>
</evidence>
<dbReference type="AlphaFoldDB" id="A0A916QR41"/>
<protein>
    <recommendedName>
        <fullName evidence="4">DUF3035 domain-containing protein</fullName>
    </recommendedName>
</protein>
<dbReference type="EMBL" id="BMKA01000001">
    <property type="protein sequence ID" value="GGA04984.1"/>
    <property type="molecule type" value="Genomic_DNA"/>
</dbReference>
<feature type="region of interest" description="Disordered" evidence="1">
    <location>
        <begin position="162"/>
        <end position="181"/>
    </location>
</feature>
<keyword evidence="3" id="KW-1185">Reference proteome</keyword>
<organism evidence="2 3">
    <name type="scientific">Neptunicoccus cionae</name>
    <dbReference type="NCBI Taxonomy" id="2035344"/>
    <lineage>
        <taxon>Bacteria</taxon>
        <taxon>Pseudomonadati</taxon>
        <taxon>Pseudomonadota</taxon>
        <taxon>Alphaproteobacteria</taxon>
        <taxon>Rhodobacterales</taxon>
        <taxon>Paracoccaceae</taxon>
        <taxon>Neptunicoccus</taxon>
    </lineage>
</organism>
<reference evidence="2" key="2">
    <citation type="submission" date="2020-09" db="EMBL/GenBank/DDBJ databases">
        <authorList>
            <person name="Sun Q."/>
            <person name="Zhou Y."/>
        </authorList>
    </citation>
    <scope>NUCLEOTIDE SEQUENCE</scope>
    <source>
        <strain evidence="2">CGMCC 1.15880</strain>
    </source>
</reference>
<dbReference type="PROSITE" id="PS51257">
    <property type="entry name" value="PROKAR_LIPOPROTEIN"/>
    <property type="match status" value="1"/>
</dbReference>
<comment type="caution">
    <text evidence="2">The sequence shown here is derived from an EMBL/GenBank/DDBJ whole genome shotgun (WGS) entry which is preliminary data.</text>
</comment>
<feature type="compositionally biased region" description="Polar residues" evidence="1">
    <location>
        <begin position="170"/>
        <end position="181"/>
    </location>
</feature>
<dbReference type="RefSeq" id="WP_188669761.1">
    <property type="nucleotide sequence ID" value="NZ_BMKA01000001.1"/>
</dbReference>
<accession>A0A916QR41</accession>
<sequence>MIAFKKSGLKWIGALALVAAVAGCDTSKGIGRFFAGGATDAGPDEFGIVPNKPLTLPDDLAALPEPAPGTRNRTDLLPEHDAVAALGGQPARLDSTTINSGEGPLLAAATRNGAAPEIREVLAKEDAQYREDNGPLFLQRLFKVDTYLQDYEDQTLKARRTNDLMRRSNVKTPSVSPQSDR</sequence>